<evidence type="ECO:0008006" key="5">
    <source>
        <dbReference type="Google" id="ProtNLM"/>
    </source>
</evidence>
<evidence type="ECO:0000313" key="3">
    <source>
        <dbReference type="EMBL" id="EON69312.1"/>
    </source>
</evidence>
<dbReference type="Proteomes" id="UP000016924">
    <property type="component" value="Unassembled WGS sequence"/>
</dbReference>
<feature type="transmembrane region" description="Helical" evidence="2">
    <location>
        <begin position="160"/>
        <end position="181"/>
    </location>
</feature>
<dbReference type="EMBL" id="JH767611">
    <property type="protein sequence ID" value="EON69312.1"/>
    <property type="molecule type" value="Genomic_DNA"/>
</dbReference>
<reference evidence="4" key="1">
    <citation type="submission" date="2012-06" db="EMBL/GenBank/DDBJ databases">
        <title>The genome sequence of Coniosporium apollinis CBS 100218.</title>
        <authorList>
            <consortium name="The Broad Institute Genome Sequencing Platform"/>
            <person name="Cuomo C."/>
            <person name="Gorbushina A."/>
            <person name="Noack S."/>
            <person name="Walker B."/>
            <person name="Young S.K."/>
            <person name="Zeng Q."/>
            <person name="Gargeya S."/>
            <person name="Fitzgerald M."/>
            <person name="Haas B."/>
            <person name="Abouelleil A."/>
            <person name="Alvarado L."/>
            <person name="Arachchi H.M."/>
            <person name="Berlin A.M."/>
            <person name="Chapman S.B."/>
            <person name="Goldberg J."/>
            <person name="Griggs A."/>
            <person name="Gujja S."/>
            <person name="Hansen M."/>
            <person name="Howarth C."/>
            <person name="Imamovic A."/>
            <person name="Larimer J."/>
            <person name="McCowan C."/>
            <person name="Montmayeur A."/>
            <person name="Murphy C."/>
            <person name="Neiman D."/>
            <person name="Pearson M."/>
            <person name="Priest M."/>
            <person name="Roberts A."/>
            <person name="Saif S."/>
            <person name="Shea T."/>
            <person name="Sisk P."/>
            <person name="Sykes S."/>
            <person name="Wortman J."/>
            <person name="Nusbaum C."/>
            <person name="Birren B."/>
        </authorList>
    </citation>
    <scope>NUCLEOTIDE SEQUENCE [LARGE SCALE GENOMIC DNA]</scope>
    <source>
        <strain evidence="4">CBS 100218</strain>
    </source>
</reference>
<keyword evidence="2" id="KW-0472">Membrane</keyword>
<accession>R7Z564</accession>
<feature type="compositionally biased region" description="Polar residues" evidence="1">
    <location>
        <begin position="56"/>
        <end position="79"/>
    </location>
</feature>
<evidence type="ECO:0000313" key="4">
    <source>
        <dbReference type="Proteomes" id="UP000016924"/>
    </source>
</evidence>
<feature type="region of interest" description="Disordered" evidence="1">
    <location>
        <begin position="1"/>
        <end position="29"/>
    </location>
</feature>
<sequence length="437" mass="46506">MASRRDQDVSGRGSITDSPTDGYFNRRQHPRDLYVATPASSIAELEGDAAVRYAGSSDSSPSRSQVIYTPTSTARSGETTPLLERDAPPAYTAVASAPVPAVEKPTAPTFGLFDSARASKRENAGGADDLGESGLPTPTVRRPCCRRPCAASGGTSKRQILLFVRLFVGIVGTLLLVGLLFPDHRDEAHRAPGVPERPIESEPGSSKNTESRRTIINVGSGSVSGAYALRDYLSIRTTSGSISITVDPQAADPNYPKPAVFEAYATAGSIRIDFPTRGAIPDRVYEVAVHSDMGSISGTFIHGQHTSLSALSGSISATILPYSAGNRSALRTDTMSGQTTVTVLAPYKDPGTVMGSMESLHKSKSGSMKLVYPQEWEGTVEGRTVSGSLRMHGRDLEVVREDKGYVRNHVVARKGKKNSRMEFNVMSGSVTAQIGDL</sequence>
<feature type="region of interest" description="Disordered" evidence="1">
    <location>
        <begin position="190"/>
        <end position="212"/>
    </location>
</feature>
<dbReference type="OrthoDB" id="3539644at2759"/>
<dbReference type="HOGENOM" id="CLU_627010_0_0_1"/>
<keyword evidence="2" id="KW-0812">Transmembrane</keyword>
<gene>
    <name evidence="3" type="ORF">W97_08572</name>
</gene>
<feature type="region of interest" description="Disordered" evidence="1">
    <location>
        <begin position="52"/>
        <end position="87"/>
    </location>
</feature>
<dbReference type="eggNOG" id="ENOG502S7KB">
    <property type="taxonomic scope" value="Eukaryota"/>
</dbReference>
<dbReference type="GeneID" id="19905883"/>
<keyword evidence="2" id="KW-1133">Transmembrane helix</keyword>
<dbReference type="AlphaFoldDB" id="R7Z564"/>
<keyword evidence="4" id="KW-1185">Reference proteome</keyword>
<protein>
    <recommendedName>
        <fullName evidence="5">Adhesin domain-containing protein</fullName>
    </recommendedName>
</protein>
<evidence type="ECO:0000256" key="1">
    <source>
        <dbReference type="SAM" id="MobiDB-lite"/>
    </source>
</evidence>
<name>R7Z564_CONA1</name>
<evidence type="ECO:0000256" key="2">
    <source>
        <dbReference type="SAM" id="Phobius"/>
    </source>
</evidence>
<dbReference type="STRING" id="1168221.R7Z564"/>
<proteinExistence type="predicted"/>
<dbReference type="RefSeq" id="XP_007784629.1">
    <property type="nucleotide sequence ID" value="XM_007786439.1"/>
</dbReference>
<organism evidence="3 4">
    <name type="scientific">Coniosporium apollinis (strain CBS 100218)</name>
    <name type="common">Rock-inhabiting black yeast</name>
    <dbReference type="NCBI Taxonomy" id="1168221"/>
    <lineage>
        <taxon>Eukaryota</taxon>
        <taxon>Fungi</taxon>
        <taxon>Dikarya</taxon>
        <taxon>Ascomycota</taxon>
        <taxon>Pezizomycotina</taxon>
        <taxon>Dothideomycetes</taxon>
        <taxon>Dothideomycetes incertae sedis</taxon>
        <taxon>Coniosporium</taxon>
    </lineage>
</organism>